<keyword evidence="1" id="KW-0815">Transposition</keyword>
<dbReference type="InterPro" id="IPR013103">
    <property type="entry name" value="RVT_2"/>
</dbReference>
<feature type="compositionally biased region" description="Low complexity" evidence="7">
    <location>
        <begin position="407"/>
        <end position="419"/>
    </location>
</feature>
<dbReference type="GO" id="GO:0005634">
    <property type="term" value="C:nucleus"/>
    <property type="evidence" value="ECO:0007669"/>
    <property type="project" value="UniProtKB-ARBA"/>
</dbReference>
<keyword evidence="10" id="KW-1185">Reference proteome</keyword>
<dbReference type="InterPro" id="IPR036397">
    <property type="entry name" value="RNaseH_sf"/>
</dbReference>
<dbReference type="STRING" id="1316194.A0A1Q5TDY9"/>
<feature type="non-terminal residue" evidence="9">
    <location>
        <position position="1732"/>
    </location>
</feature>
<dbReference type="Pfam" id="PF25597">
    <property type="entry name" value="SH3_retrovirus"/>
    <property type="match status" value="1"/>
</dbReference>
<feature type="region of interest" description="Disordered" evidence="7">
    <location>
        <begin position="1219"/>
        <end position="1287"/>
    </location>
</feature>
<keyword evidence="2" id="KW-0479">Metal-binding</keyword>
<evidence type="ECO:0000256" key="7">
    <source>
        <dbReference type="SAM" id="MobiDB-lite"/>
    </source>
</evidence>
<evidence type="ECO:0000256" key="6">
    <source>
        <dbReference type="ARBA" id="ARBA00049244"/>
    </source>
</evidence>
<feature type="compositionally biased region" description="Polar residues" evidence="7">
    <location>
        <begin position="1239"/>
        <end position="1251"/>
    </location>
</feature>
<evidence type="ECO:0000313" key="9">
    <source>
        <dbReference type="EMBL" id="OKO98428.1"/>
    </source>
</evidence>
<dbReference type="GO" id="GO:0016787">
    <property type="term" value="F:hydrolase activity"/>
    <property type="evidence" value="ECO:0007669"/>
    <property type="project" value="UniProtKB-KW"/>
</dbReference>
<feature type="compositionally biased region" description="Low complexity" evidence="7">
    <location>
        <begin position="384"/>
        <end position="395"/>
    </location>
</feature>
<comment type="catalytic activity">
    <reaction evidence="5">
        <text>DNA(n) + a 2'-deoxyribonucleoside 5'-triphosphate = DNA(n+1) + diphosphate</text>
        <dbReference type="Rhea" id="RHEA:22508"/>
        <dbReference type="Rhea" id="RHEA-COMP:17339"/>
        <dbReference type="Rhea" id="RHEA-COMP:17340"/>
        <dbReference type="ChEBI" id="CHEBI:33019"/>
        <dbReference type="ChEBI" id="CHEBI:61560"/>
        <dbReference type="ChEBI" id="CHEBI:173112"/>
        <dbReference type="EC" id="2.7.7.49"/>
    </reaction>
</comment>
<evidence type="ECO:0000313" key="10">
    <source>
        <dbReference type="Proteomes" id="UP000186955"/>
    </source>
</evidence>
<evidence type="ECO:0000256" key="3">
    <source>
        <dbReference type="ARBA" id="ARBA00022801"/>
    </source>
</evidence>
<evidence type="ECO:0000256" key="5">
    <source>
        <dbReference type="ARBA" id="ARBA00048173"/>
    </source>
</evidence>
<feature type="compositionally biased region" description="Pro residues" evidence="7">
    <location>
        <begin position="396"/>
        <end position="406"/>
    </location>
</feature>
<gene>
    <name evidence="9" type="ORF">PENSUB_9104</name>
</gene>
<dbReference type="Pfam" id="PF07727">
    <property type="entry name" value="RVT_2"/>
    <property type="match status" value="1"/>
</dbReference>
<dbReference type="PANTHER" id="PTHR42648">
    <property type="entry name" value="TRANSPOSASE, PUTATIVE-RELATED"/>
    <property type="match status" value="1"/>
</dbReference>
<organism evidence="9 10">
    <name type="scientific">Penicillium subrubescens</name>
    <dbReference type="NCBI Taxonomy" id="1316194"/>
    <lineage>
        <taxon>Eukaryota</taxon>
        <taxon>Fungi</taxon>
        <taxon>Dikarya</taxon>
        <taxon>Ascomycota</taxon>
        <taxon>Pezizomycotina</taxon>
        <taxon>Eurotiomycetes</taxon>
        <taxon>Eurotiomycetidae</taxon>
        <taxon>Eurotiales</taxon>
        <taxon>Aspergillaceae</taxon>
        <taxon>Penicillium</taxon>
    </lineage>
</organism>
<dbReference type="EMBL" id="MNBE01000672">
    <property type="protein sequence ID" value="OKO98428.1"/>
    <property type="molecule type" value="Genomic_DNA"/>
</dbReference>
<dbReference type="PROSITE" id="PS50994">
    <property type="entry name" value="INTEGRASE"/>
    <property type="match status" value="1"/>
</dbReference>
<dbReference type="InterPro" id="IPR001584">
    <property type="entry name" value="Integrase_cat-core"/>
</dbReference>
<evidence type="ECO:0000259" key="8">
    <source>
        <dbReference type="PROSITE" id="PS50994"/>
    </source>
</evidence>
<dbReference type="SUPFAM" id="SSF53098">
    <property type="entry name" value="Ribonuclease H-like"/>
    <property type="match status" value="1"/>
</dbReference>
<dbReference type="PANTHER" id="PTHR42648:SF24">
    <property type="entry name" value="INTEGRASE CATALYTIC DOMAIN-CONTAINING PROTEIN"/>
    <property type="match status" value="1"/>
</dbReference>
<feature type="compositionally biased region" description="Polar residues" evidence="7">
    <location>
        <begin position="1115"/>
        <end position="1132"/>
    </location>
</feature>
<dbReference type="InterPro" id="IPR057670">
    <property type="entry name" value="SH3_retrovirus"/>
</dbReference>
<accession>A0A1Q5TDY9</accession>
<feature type="region of interest" description="Disordered" evidence="7">
    <location>
        <begin position="1017"/>
        <end position="1038"/>
    </location>
</feature>
<dbReference type="GO" id="GO:0003964">
    <property type="term" value="F:RNA-directed DNA polymerase activity"/>
    <property type="evidence" value="ECO:0007669"/>
    <property type="project" value="UniProtKB-EC"/>
</dbReference>
<feature type="domain" description="Integrase catalytic" evidence="8">
    <location>
        <begin position="732"/>
        <end position="895"/>
    </location>
</feature>
<feature type="region of interest" description="Disordered" evidence="7">
    <location>
        <begin position="1109"/>
        <end position="1191"/>
    </location>
</feature>
<dbReference type="GO" id="GO:0003723">
    <property type="term" value="F:RNA binding"/>
    <property type="evidence" value="ECO:0007669"/>
    <property type="project" value="UniProtKB-KW"/>
</dbReference>
<keyword evidence="3" id="KW-0378">Hydrolase</keyword>
<dbReference type="GO" id="GO:0003887">
    <property type="term" value="F:DNA-directed DNA polymerase activity"/>
    <property type="evidence" value="ECO:0007669"/>
    <property type="project" value="UniProtKB-EC"/>
</dbReference>
<dbReference type="GO" id="GO:0046872">
    <property type="term" value="F:metal ion binding"/>
    <property type="evidence" value="ECO:0007669"/>
    <property type="project" value="UniProtKB-KW"/>
</dbReference>
<comment type="catalytic activity">
    <reaction evidence="6">
        <text>DNA(n) + a 2'-deoxyribonucleoside 5'-triphosphate = DNA(n+1) + diphosphate</text>
        <dbReference type="Rhea" id="RHEA:22508"/>
        <dbReference type="Rhea" id="RHEA-COMP:17339"/>
        <dbReference type="Rhea" id="RHEA-COMP:17340"/>
        <dbReference type="ChEBI" id="CHEBI:33019"/>
        <dbReference type="ChEBI" id="CHEBI:61560"/>
        <dbReference type="ChEBI" id="CHEBI:173112"/>
        <dbReference type="EC" id="2.7.7.7"/>
    </reaction>
</comment>
<sequence>MSLQHDSSFAKSPAARVDYSNFIADPSTAAGGAVTQITDVPESYTLHAIDDKLTNANDFDTWLDDVTRILQQKNLHRLIDAQIERPPTTSPHAARWFRVSKDIQSWLYQSVSKEINRLMLSRRTPTQFADEYIGALKETLNKTGYHAAIKDCVAWWETRRSQFTSGIEFLTAFRDRYAKTAQKMVTPPFLIAGVLLHEIRGDIPTMIVARHTNNDRIYANPEDFKDVDLHKLFNELENELESAELHSITAASIDKASSNNPNPNASNSNAGNLGRFNNSEYWPLKNTPPRGKGANIGKWIEEWKNSEPQTTPNGCCTFCGRLHMVRVCAHISIEHRAPDWKPVKGIWVSYPWKHRDNMNGPKPDNWNLIYDNRIRKDGTSKPYPNMSAANTTPAAAVPPLPTPMAPKPSTTASTQPSTTLPQLPLISTTLPKPTDQNPSAAAIYEDDLYPQYLDTTGFASMTLEESYISTNDCLATTMIDDDDWFDDDQISQLEDYDFEQGRIPQTVMYTGGVDQNMPIPLSMATIARSRGEWIVDSGASRTICVDGDAIMHFEPYKDNAYRCQTSEGRTLVAKGKAIARINLVFPDRVVNLDVRCEYVPEGPFNLLSTTRTYYEHGMGWKDWKNTFVNPLDESIIMAYAYRKRGVPFLHTTSIRPSQSTEALVPSSVSYAYSLATITPELAHFRLGHVGQPTARINHHRIGDQVHGDESFDCEPCRRAKSRKIVSHTPQKRASKPWHFIHIDIQPCKPTGINGTNYMVVICDDATRMRWALPIKTRDASSQALIKWATIIFNVTGYWPIEVRIDGDLAFRAWIVWIEGKGTLISPSAPYTHEQNGVAEFTGHIIMQSARTLMISAPEAPAFLWPEAAIASTYILNRIRRPNQQESPIETWNRELNLRQSGPIDLGFLRVWYSKAYVHIPKERRVQGNKMAPRAWIGYLVGYEGENGHIYRIYDPSKKQVVSRRDVAFWEEPLPLRKIPKPIEPDEIAQEAPKLPTQMTIHGEKVIEPIPRTRTPPALAQVRSQEPPINPQRRRKQPRMQLTAPIAPSAPNRPNLTVSSSHEIAHTTPIAARISNPTIARSNTQTIASTTPVAPRIAPVVERQLPILPHLPNPPTSQHQPFQQNQNTTSISFQPHWPGIQRATIPSPRQIEPHTVRGLQPRTPMKRLFGDLQDPDTPLPTVEGPVENPPDEYLHEQHLQHHQHMPTPTATESIAETITSSNAEPLPESNRSTLERETSSVDPISTISTNANPPIAPNRRTRKSSSLEPTRRSQRAPQPRQLTPGMTTYPAKGAMVLREDDGSYYTGNIEDDDVIGPGLICTATERIRSGMVEIPHTHLQAMKTPYAEYWLQAEKVQLGKIAAANTMTLVPRPPKGTSILPGKWVYDLKQDSEGYILEFRARWVVCGNRQTPGVDFQPDERYAPVASDAAAKLFLSMAAISGYRVWQWDVVAAYLNAALDNRAIFMKQPTGHEYYSPDGTDFVCLLNQALYGLRQAGYLWHEVCTKDLDELGLEPLESEPCIYTNPDFSVYILIYVDDMLATGEEAEVAAIRQGLASKRKLKELPFSRFLGCDITREGSVILANQQAYLTHLIRDEGLQNTNPASIPMNPSWRTPIEKPDPADCVDKLKYAQKMGKVGWLSIKMRPDIASAVSKLQRRSGSPREADMLAYRDLLQYLAGTIDLGIPFGRDPTKGLEGYVDSSYGDAEDGKSTEAYIWFFAGAPISWSSNRQEI</sequence>
<feature type="compositionally biased region" description="Polar residues" evidence="7">
    <location>
        <begin position="425"/>
        <end position="438"/>
    </location>
</feature>
<dbReference type="InterPro" id="IPR039537">
    <property type="entry name" value="Retrotran_Ty1/copia-like"/>
</dbReference>
<evidence type="ECO:0000256" key="2">
    <source>
        <dbReference type="ARBA" id="ARBA00022723"/>
    </source>
</evidence>
<comment type="caution">
    <text evidence="9">The sequence shown here is derived from an EMBL/GenBank/DDBJ whole genome shotgun (WGS) entry which is preliminary data.</text>
</comment>
<protein>
    <submittedName>
        <fullName evidence="9">Retrovirus-related Pol polyprotein from transposon TNT 1-94</fullName>
    </submittedName>
</protein>
<dbReference type="GO" id="GO:0032196">
    <property type="term" value="P:transposition"/>
    <property type="evidence" value="ECO:0007669"/>
    <property type="project" value="UniProtKB-KW"/>
</dbReference>
<proteinExistence type="predicted"/>
<reference evidence="9 10" key="1">
    <citation type="submission" date="2016-10" db="EMBL/GenBank/DDBJ databases">
        <title>Genome sequence of the ascomycete fungus Penicillium subrubescens.</title>
        <authorList>
            <person name="De Vries R.P."/>
            <person name="Peng M."/>
            <person name="Dilokpimol A."/>
            <person name="Hilden K."/>
            <person name="Makela M.R."/>
            <person name="Grigoriev I."/>
            <person name="Riley R."/>
            <person name="Granchi Z."/>
        </authorList>
    </citation>
    <scope>NUCLEOTIDE SEQUENCE [LARGE SCALE GENOMIC DNA]</scope>
    <source>
        <strain evidence="9 10">CBS 132785</strain>
    </source>
</reference>
<dbReference type="Proteomes" id="UP000186955">
    <property type="component" value="Unassembled WGS sequence"/>
</dbReference>
<dbReference type="Gene3D" id="3.30.420.10">
    <property type="entry name" value="Ribonuclease H-like superfamily/Ribonuclease H"/>
    <property type="match status" value="1"/>
</dbReference>
<dbReference type="InterPro" id="IPR012337">
    <property type="entry name" value="RNaseH-like_sf"/>
</dbReference>
<keyword evidence="4" id="KW-0694">RNA-binding</keyword>
<name>A0A1Q5TDY9_9EURO</name>
<evidence type="ECO:0000256" key="4">
    <source>
        <dbReference type="ARBA" id="ARBA00022884"/>
    </source>
</evidence>
<feature type="region of interest" description="Disordered" evidence="7">
    <location>
        <begin position="379"/>
        <end position="438"/>
    </location>
</feature>
<evidence type="ECO:0000256" key="1">
    <source>
        <dbReference type="ARBA" id="ARBA00022578"/>
    </source>
</evidence>
<dbReference type="GO" id="GO:0015074">
    <property type="term" value="P:DNA integration"/>
    <property type="evidence" value="ECO:0007669"/>
    <property type="project" value="InterPro"/>
</dbReference>